<evidence type="ECO:0000313" key="2">
    <source>
        <dbReference type="EMBL" id="TLS44876.1"/>
    </source>
</evidence>
<name>A0A5R9FS15_9ACTN</name>
<dbReference type="Proteomes" id="UP000305906">
    <property type="component" value="Unassembled WGS sequence"/>
</dbReference>
<reference evidence="2 3" key="1">
    <citation type="submission" date="2019-05" db="EMBL/GenBank/DDBJ databases">
        <title>Streptomyces sp. NEAU-C151, a novel actinomycete isolated from soil.</title>
        <authorList>
            <person name="Han L."/>
            <person name="Jiang H."/>
        </authorList>
    </citation>
    <scope>NUCLEOTIDE SEQUENCE [LARGE SCALE GENOMIC DNA]</scope>
    <source>
        <strain evidence="2 3">NEAU-C151</strain>
    </source>
</reference>
<feature type="region of interest" description="Disordered" evidence="1">
    <location>
        <begin position="1"/>
        <end position="36"/>
    </location>
</feature>
<dbReference type="EMBL" id="VBZC01000017">
    <property type="protein sequence ID" value="TLS44876.1"/>
    <property type="molecule type" value="Genomic_DNA"/>
</dbReference>
<protein>
    <submittedName>
        <fullName evidence="2">Uncharacterized protein</fullName>
    </submittedName>
</protein>
<comment type="caution">
    <text evidence="2">The sequence shown here is derived from an EMBL/GenBank/DDBJ whole genome shotgun (WGS) entry which is preliminary data.</text>
</comment>
<keyword evidence="3" id="KW-1185">Reference proteome</keyword>
<accession>A0A5R9FS15</accession>
<feature type="region of interest" description="Disordered" evidence="1">
    <location>
        <begin position="66"/>
        <end position="88"/>
    </location>
</feature>
<dbReference type="AlphaFoldDB" id="A0A5R9FS15"/>
<organism evidence="2 3">
    <name type="scientific">Streptomyces montanus</name>
    <dbReference type="NCBI Taxonomy" id="2580423"/>
    <lineage>
        <taxon>Bacteria</taxon>
        <taxon>Bacillati</taxon>
        <taxon>Actinomycetota</taxon>
        <taxon>Actinomycetes</taxon>
        <taxon>Kitasatosporales</taxon>
        <taxon>Streptomycetaceae</taxon>
        <taxon>Streptomyces</taxon>
    </lineage>
</organism>
<gene>
    <name evidence="2" type="ORF">FE633_17140</name>
</gene>
<proteinExistence type="predicted"/>
<dbReference type="RefSeq" id="WP_138046034.1">
    <property type="nucleotide sequence ID" value="NZ_VBZC01000017.1"/>
</dbReference>
<sequence>MTHKYIAATQQPQYETKDSGQRDEFSSGMLREPDIGRPRFDVLVPKTVPFDEQLLARCAAPMERGAQKYSPVTGRRPTPPLSWSTHERCGHFRSRPQTKDHPGYTLVCGRSAGHSVLKCWDPSWEEDGYFIAPERKGFPKIQPLGVRKLTPIAAELRDALEQLREFLDPDDVNCGVSPQLRKDGTVQMYLSTWVEGPVARALAAIDSYWRASEQDREAAQ</sequence>
<feature type="compositionally biased region" description="Basic and acidic residues" evidence="1">
    <location>
        <begin position="15"/>
        <end position="36"/>
    </location>
</feature>
<evidence type="ECO:0000313" key="3">
    <source>
        <dbReference type="Proteomes" id="UP000305906"/>
    </source>
</evidence>
<evidence type="ECO:0000256" key="1">
    <source>
        <dbReference type="SAM" id="MobiDB-lite"/>
    </source>
</evidence>